<comment type="caution">
    <text evidence="1">The sequence shown here is derived from an EMBL/GenBank/DDBJ whole genome shotgun (WGS) entry which is preliminary data.</text>
</comment>
<evidence type="ECO:0000313" key="2">
    <source>
        <dbReference type="Proteomes" id="UP001150941"/>
    </source>
</evidence>
<dbReference type="AlphaFoldDB" id="A0A9W9P907"/>
<keyword evidence="2" id="KW-1185">Reference proteome</keyword>
<evidence type="ECO:0000313" key="1">
    <source>
        <dbReference type="EMBL" id="KAJ5240123.1"/>
    </source>
</evidence>
<gene>
    <name evidence="1" type="ORF">N7468_004742</name>
</gene>
<dbReference type="GeneID" id="83201342"/>
<reference evidence="1" key="2">
    <citation type="journal article" date="2023" name="IMA Fungus">
        <title>Comparative genomic study of the Penicillium genus elucidates a diverse pangenome and 15 lateral gene transfer events.</title>
        <authorList>
            <person name="Petersen C."/>
            <person name="Sorensen T."/>
            <person name="Nielsen M.R."/>
            <person name="Sondergaard T.E."/>
            <person name="Sorensen J.L."/>
            <person name="Fitzpatrick D.A."/>
            <person name="Frisvad J.C."/>
            <person name="Nielsen K.L."/>
        </authorList>
    </citation>
    <scope>NUCLEOTIDE SEQUENCE</scope>
    <source>
        <strain evidence="1">IBT 19713</strain>
    </source>
</reference>
<name>A0A9W9P907_9EURO</name>
<organism evidence="1 2">
    <name type="scientific">Penicillium chermesinum</name>
    <dbReference type="NCBI Taxonomy" id="63820"/>
    <lineage>
        <taxon>Eukaryota</taxon>
        <taxon>Fungi</taxon>
        <taxon>Dikarya</taxon>
        <taxon>Ascomycota</taxon>
        <taxon>Pezizomycotina</taxon>
        <taxon>Eurotiomycetes</taxon>
        <taxon>Eurotiomycetidae</taxon>
        <taxon>Eurotiales</taxon>
        <taxon>Aspergillaceae</taxon>
        <taxon>Penicillium</taxon>
    </lineage>
</organism>
<protein>
    <submittedName>
        <fullName evidence="1">FAD binding domain protein</fullName>
    </submittedName>
</protein>
<dbReference type="Proteomes" id="UP001150941">
    <property type="component" value="Unassembled WGS sequence"/>
</dbReference>
<accession>A0A9W9P907</accession>
<dbReference type="RefSeq" id="XP_058333042.1">
    <property type="nucleotide sequence ID" value="XM_058474039.1"/>
</dbReference>
<proteinExistence type="predicted"/>
<sequence>MAGDVRALLNQRRITYLQVSKEAHVGVTPRSWARRNSGGIAAAILAAFSNHSVQVVEQKELAEVEASRRITPNTFRLLQYWDHPPSLWLRRSLRSLRCSGTPRGSKEVQEAKLLFVRLLRRYAL</sequence>
<reference evidence="1" key="1">
    <citation type="submission" date="2022-11" db="EMBL/GenBank/DDBJ databases">
        <authorList>
            <person name="Petersen C."/>
        </authorList>
    </citation>
    <scope>NUCLEOTIDE SEQUENCE</scope>
    <source>
        <strain evidence="1">IBT 19713</strain>
    </source>
</reference>
<dbReference type="EMBL" id="JAPQKS010000003">
    <property type="protein sequence ID" value="KAJ5240123.1"/>
    <property type="molecule type" value="Genomic_DNA"/>
</dbReference>